<feature type="transmembrane region" description="Helical" evidence="1">
    <location>
        <begin position="7"/>
        <end position="24"/>
    </location>
</feature>
<name>A0ABZ2WGI1_9STAP</name>
<accession>A0ABZ2WGI1</accession>
<dbReference type="Proteomes" id="UP001468345">
    <property type="component" value="Plasmid unnamed2"/>
</dbReference>
<keyword evidence="1" id="KW-1133">Transmembrane helix</keyword>
<protein>
    <submittedName>
        <fullName evidence="2">Uncharacterized protein</fullName>
    </submittedName>
</protein>
<proteinExistence type="predicted"/>
<gene>
    <name evidence="2" type="ORF">SHJJP9002_002691</name>
</gene>
<keyword evidence="2" id="KW-0614">Plasmid</keyword>
<keyword evidence="1" id="KW-0812">Transmembrane</keyword>
<geneLocation type="plasmid" evidence="2 3">
    <name>unnamed2</name>
</geneLocation>
<evidence type="ECO:0000313" key="3">
    <source>
        <dbReference type="Proteomes" id="UP001468345"/>
    </source>
</evidence>
<reference evidence="2 3" key="1">
    <citation type="journal article" date="2024" name="ISME J.">
        <title>Staphylococcus epidermidis bacteriocin A37 kills natural competitors with a unique mechanism of action.</title>
        <authorList>
            <person name="Puls J.S."/>
            <person name="Winnerling B."/>
            <person name="Power J.J."/>
            <person name="Kruger A.M."/>
            <person name="Brajtenbach D."/>
            <person name="Johnson M."/>
            <person name="Bilici K."/>
            <person name="Camus L."/>
            <person name="Fliesswasser T."/>
            <person name="Schneider T."/>
            <person name="Sahl H.G."/>
            <person name="Ghosal D."/>
            <person name="Kubitscheck U."/>
            <person name="Heilbronner S."/>
            <person name="Grein F."/>
        </authorList>
    </citation>
    <scope>NUCLEOTIDE SEQUENCE [LARGE SCALE GENOMIC DNA]</scope>
    <source>
        <strain evidence="2 3">SCK7</strain>
    </source>
</reference>
<keyword evidence="1" id="KW-0472">Membrane</keyword>
<dbReference type="RefSeq" id="WP_341637033.1">
    <property type="nucleotide sequence ID" value="NZ_CP133008.1"/>
</dbReference>
<evidence type="ECO:0000313" key="2">
    <source>
        <dbReference type="EMBL" id="WZG10718.1"/>
    </source>
</evidence>
<sequence>MNLSSFIISLITGILMFLVAFYMGNNSFSVALFCGIFGFVCNVLIGWNAKRKM</sequence>
<feature type="transmembrane region" description="Helical" evidence="1">
    <location>
        <begin position="30"/>
        <end position="49"/>
    </location>
</feature>
<keyword evidence="3" id="KW-1185">Reference proteome</keyword>
<dbReference type="EMBL" id="CP133008">
    <property type="protein sequence ID" value="WZG10718.1"/>
    <property type="molecule type" value="Genomic_DNA"/>
</dbReference>
<organism evidence="2 3">
    <name type="scientific">Staphylococcus casei</name>
    <dbReference type="NCBI Taxonomy" id="201828"/>
    <lineage>
        <taxon>Bacteria</taxon>
        <taxon>Bacillati</taxon>
        <taxon>Bacillota</taxon>
        <taxon>Bacilli</taxon>
        <taxon>Bacillales</taxon>
        <taxon>Staphylococcaceae</taxon>
        <taxon>Staphylococcus</taxon>
    </lineage>
</organism>
<evidence type="ECO:0000256" key="1">
    <source>
        <dbReference type="SAM" id="Phobius"/>
    </source>
</evidence>